<dbReference type="KEGG" id="gom:D7316_00125"/>
<evidence type="ECO:0000313" key="3">
    <source>
        <dbReference type="EMBL" id="AZG43559.1"/>
    </source>
</evidence>
<dbReference type="EMBL" id="CP033972">
    <property type="protein sequence ID" value="AZG43559.1"/>
    <property type="molecule type" value="Genomic_DNA"/>
</dbReference>
<dbReference type="GO" id="GO:0006508">
    <property type="term" value="P:proteolysis"/>
    <property type="evidence" value="ECO:0007669"/>
    <property type="project" value="InterPro"/>
</dbReference>
<dbReference type="PANTHER" id="PTHR12147">
    <property type="entry name" value="METALLOPEPTIDASE M28 FAMILY MEMBER"/>
    <property type="match status" value="1"/>
</dbReference>
<dbReference type="OrthoDB" id="345880at2"/>
<dbReference type="InterPro" id="IPR045175">
    <property type="entry name" value="M28_fam"/>
</dbReference>
<evidence type="ECO:0000313" key="4">
    <source>
        <dbReference type="Proteomes" id="UP000271469"/>
    </source>
</evidence>
<reference evidence="3 4" key="1">
    <citation type="submission" date="2018-11" db="EMBL/GenBank/DDBJ databases">
        <title>Gordonia insulae sp. nov., isolated from an island soil.</title>
        <authorList>
            <person name="Kim Y.S."/>
            <person name="Kim S.B."/>
        </authorList>
    </citation>
    <scope>NUCLEOTIDE SEQUENCE [LARGE SCALE GENOMIC DNA]</scope>
    <source>
        <strain evidence="3 4">MMS17-SY073</strain>
    </source>
</reference>
<organism evidence="3 4">
    <name type="scientific">Gordonia insulae</name>
    <dbReference type="NCBI Taxonomy" id="2420509"/>
    <lineage>
        <taxon>Bacteria</taxon>
        <taxon>Bacillati</taxon>
        <taxon>Actinomycetota</taxon>
        <taxon>Actinomycetes</taxon>
        <taxon>Mycobacteriales</taxon>
        <taxon>Gordoniaceae</taxon>
        <taxon>Gordonia</taxon>
    </lineage>
</organism>
<protein>
    <submittedName>
        <fullName evidence="3">Putative lipoprotein aminopeptidase LpqL</fullName>
        <ecNumber evidence="3">3.4.11.1</ecNumber>
    </submittedName>
</protein>
<evidence type="ECO:0000259" key="1">
    <source>
        <dbReference type="Pfam" id="PF02225"/>
    </source>
</evidence>
<dbReference type="PANTHER" id="PTHR12147:SF26">
    <property type="entry name" value="PEPTIDASE M28 DOMAIN-CONTAINING PROTEIN"/>
    <property type="match status" value="1"/>
</dbReference>
<dbReference type="SUPFAM" id="SSF53187">
    <property type="entry name" value="Zn-dependent exopeptidases"/>
    <property type="match status" value="1"/>
</dbReference>
<sequence length="512" mass="52382">MESQPSTDHGNAYPGAVTGAQRHVDDRRAHAVLSLVLAFAVAACAGTDPTADRTSSSPAGPTVATSLTPDGLAAAVTLDNVMGHVRALQSIAERHNGNRASGTAGYDASVDYVAGRLTDAGFSVTTPTFDYPRFESGPLTLTADGRPVEATVVQYSAGTGGRPLTGGPVAITGHGCAPADYPPTTSGAIAVVDRGTCTFAAKARAAADAGARAVVVVNTSPDALTGATLGVDSAAAIPVVGVAQASGPGLRDAGALTLNLTAETRTITSRNVIAQTRTGAVDDVVVAGAHLDSVADGPGMNDNATGTAAVLETALRLGSSPRVENAVRFTFWGAEEDGLVGSSRYVSGLDDEQRRTIGRYLNFDMLGSPNPGYFVYDGDDSESRGAGPGPAGSDQIERVFTEYYDGRRIPTRPADFTGRSDYGPFLEIGVPAGGILTGAEEKKSAEQATLWGGRADAPFDPNYHRRGDTVDNVDRVALGINSSAVGYAVGTWALAMDHTRARGNSPASTAPS</sequence>
<keyword evidence="3" id="KW-0378">Hydrolase</keyword>
<keyword evidence="3" id="KW-0031">Aminopeptidase</keyword>
<dbReference type="GO" id="GO:0008235">
    <property type="term" value="F:metalloexopeptidase activity"/>
    <property type="evidence" value="ECO:0007669"/>
    <property type="project" value="InterPro"/>
</dbReference>
<evidence type="ECO:0000259" key="2">
    <source>
        <dbReference type="Pfam" id="PF04389"/>
    </source>
</evidence>
<dbReference type="Pfam" id="PF04389">
    <property type="entry name" value="Peptidase_M28"/>
    <property type="match status" value="1"/>
</dbReference>
<accession>A0A3G8JGI8</accession>
<dbReference type="InterPro" id="IPR046450">
    <property type="entry name" value="PA_dom_sf"/>
</dbReference>
<dbReference type="AlphaFoldDB" id="A0A3G8JGI8"/>
<keyword evidence="3" id="KW-0449">Lipoprotein</keyword>
<proteinExistence type="predicted"/>
<dbReference type="GO" id="GO:0004177">
    <property type="term" value="F:aminopeptidase activity"/>
    <property type="evidence" value="ECO:0007669"/>
    <property type="project" value="UniProtKB-KW"/>
</dbReference>
<dbReference type="SUPFAM" id="SSF52025">
    <property type="entry name" value="PA domain"/>
    <property type="match status" value="1"/>
</dbReference>
<gene>
    <name evidence="3" type="primary">lpqL</name>
    <name evidence="3" type="ORF">D7316_00125</name>
</gene>
<dbReference type="Proteomes" id="UP000271469">
    <property type="component" value="Chromosome"/>
</dbReference>
<keyword evidence="3" id="KW-0645">Protease</keyword>
<feature type="domain" description="PA" evidence="1">
    <location>
        <begin position="169"/>
        <end position="247"/>
    </location>
</feature>
<feature type="domain" description="Peptidase M28" evidence="2">
    <location>
        <begin position="271"/>
        <end position="485"/>
    </location>
</feature>
<dbReference type="Gene3D" id="3.50.30.30">
    <property type="match status" value="1"/>
</dbReference>
<dbReference type="InterPro" id="IPR007484">
    <property type="entry name" value="Peptidase_M28"/>
</dbReference>
<dbReference type="EC" id="3.4.11.1" evidence="3"/>
<keyword evidence="4" id="KW-1185">Reference proteome</keyword>
<dbReference type="Pfam" id="PF02225">
    <property type="entry name" value="PA"/>
    <property type="match status" value="1"/>
</dbReference>
<dbReference type="InterPro" id="IPR003137">
    <property type="entry name" value="PA_domain"/>
</dbReference>
<name>A0A3G8JGI8_9ACTN</name>
<dbReference type="Gene3D" id="3.40.630.10">
    <property type="entry name" value="Zn peptidases"/>
    <property type="match status" value="1"/>
</dbReference>